<dbReference type="FunFam" id="3.40.50.720:FF:000041">
    <property type="entry name" value="D-3-phosphoglycerate dehydrogenase"/>
    <property type="match status" value="1"/>
</dbReference>
<organism evidence="7 8">
    <name type="scientific">Achromobacter aloeverae</name>
    <dbReference type="NCBI Taxonomy" id="1750518"/>
    <lineage>
        <taxon>Bacteria</taxon>
        <taxon>Pseudomonadati</taxon>
        <taxon>Pseudomonadota</taxon>
        <taxon>Betaproteobacteria</taxon>
        <taxon>Burkholderiales</taxon>
        <taxon>Alcaligenaceae</taxon>
        <taxon>Achromobacter</taxon>
    </lineage>
</organism>
<keyword evidence="2 4" id="KW-0560">Oxidoreductase</keyword>
<comment type="caution">
    <text evidence="7">The sequence shown here is derived from an EMBL/GenBank/DDBJ whole genome shotgun (WGS) entry which is preliminary data.</text>
</comment>
<dbReference type="Pfam" id="PF02826">
    <property type="entry name" value="2-Hacid_dh_C"/>
    <property type="match status" value="1"/>
</dbReference>
<dbReference type="InterPro" id="IPR006139">
    <property type="entry name" value="D-isomer_2_OHA_DH_cat_dom"/>
</dbReference>
<dbReference type="InterPro" id="IPR036291">
    <property type="entry name" value="NAD(P)-bd_dom_sf"/>
</dbReference>
<dbReference type="Gene3D" id="3.40.50.720">
    <property type="entry name" value="NAD(P)-binding Rossmann-like Domain"/>
    <property type="match status" value="2"/>
</dbReference>
<dbReference type="PANTHER" id="PTHR42789">
    <property type="entry name" value="D-ISOMER SPECIFIC 2-HYDROXYACID DEHYDROGENASE FAMILY PROTEIN (AFU_ORTHOLOGUE AFUA_6G10090)"/>
    <property type="match status" value="1"/>
</dbReference>
<dbReference type="AlphaFoldDB" id="A0A4Q1HF68"/>
<dbReference type="InterPro" id="IPR029753">
    <property type="entry name" value="D-isomer_DH_CS"/>
</dbReference>
<proteinExistence type="inferred from homology"/>
<dbReference type="RefSeq" id="WP_129152723.1">
    <property type="nucleotide sequence ID" value="NZ_JBHSDO010000005.1"/>
</dbReference>
<keyword evidence="3" id="KW-0520">NAD</keyword>
<dbReference type="CDD" id="cd12173">
    <property type="entry name" value="PGDH_4"/>
    <property type="match status" value="1"/>
</dbReference>
<dbReference type="GO" id="GO:0004617">
    <property type="term" value="F:phosphoglycerate dehydrogenase activity"/>
    <property type="evidence" value="ECO:0007669"/>
    <property type="project" value="UniProtKB-ARBA"/>
</dbReference>
<dbReference type="OrthoDB" id="9805416at2"/>
<evidence type="ECO:0000259" key="5">
    <source>
        <dbReference type="Pfam" id="PF00389"/>
    </source>
</evidence>
<dbReference type="EMBL" id="PYAL01000007">
    <property type="protein sequence ID" value="RXN85242.1"/>
    <property type="molecule type" value="Genomic_DNA"/>
</dbReference>
<evidence type="ECO:0000256" key="1">
    <source>
        <dbReference type="ARBA" id="ARBA00005854"/>
    </source>
</evidence>
<accession>A0A4Q1HF68</accession>
<reference evidence="7 8" key="1">
    <citation type="journal article" date="2017" name="Int. J. Syst. Evol. Microbiol.">
        <title>Achromobacter aloeverae sp. nov., isolated from the root of Aloe vera (L.) Burm.f.</title>
        <authorList>
            <person name="Kuncharoen N."/>
            <person name="Muramatsu Y."/>
            <person name="Shibata C."/>
            <person name="Kamakura Y."/>
            <person name="Nakagawa Y."/>
            <person name="Tanasupawat S."/>
        </authorList>
    </citation>
    <scope>NUCLEOTIDE SEQUENCE [LARGE SCALE GENOMIC DNA]</scope>
    <source>
        <strain evidence="7 8">AVA-1</strain>
    </source>
</reference>
<dbReference type="PANTHER" id="PTHR42789:SF1">
    <property type="entry name" value="D-ISOMER SPECIFIC 2-HYDROXYACID DEHYDROGENASE FAMILY PROTEIN (AFU_ORTHOLOGUE AFUA_6G10090)"/>
    <property type="match status" value="1"/>
</dbReference>
<dbReference type="Pfam" id="PF00389">
    <property type="entry name" value="2-Hacid_dh"/>
    <property type="match status" value="1"/>
</dbReference>
<dbReference type="PROSITE" id="PS00671">
    <property type="entry name" value="D_2_HYDROXYACID_DH_3"/>
    <property type="match status" value="1"/>
</dbReference>
<dbReference type="Proteomes" id="UP000290849">
    <property type="component" value="Unassembled WGS sequence"/>
</dbReference>
<dbReference type="GO" id="GO:0051287">
    <property type="term" value="F:NAD binding"/>
    <property type="evidence" value="ECO:0007669"/>
    <property type="project" value="InterPro"/>
</dbReference>
<protein>
    <submittedName>
        <fullName evidence="7">3-phosphoglycerate dehydrogenase</fullName>
    </submittedName>
</protein>
<dbReference type="InterPro" id="IPR050857">
    <property type="entry name" value="D-2-hydroxyacid_DH"/>
</dbReference>
<evidence type="ECO:0000256" key="2">
    <source>
        <dbReference type="ARBA" id="ARBA00023002"/>
    </source>
</evidence>
<evidence type="ECO:0000313" key="8">
    <source>
        <dbReference type="Proteomes" id="UP000290849"/>
    </source>
</evidence>
<evidence type="ECO:0000313" key="7">
    <source>
        <dbReference type="EMBL" id="RXN85242.1"/>
    </source>
</evidence>
<dbReference type="SUPFAM" id="SSF51735">
    <property type="entry name" value="NAD(P)-binding Rossmann-fold domains"/>
    <property type="match status" value="1"/>
</dbReference>
<dbReference type="GO" id="GO:0006564">
    <property type="term" value="P:L-serine biosynthetic process"/>
    <property type="evidence" value="ECO:0007669"/>
    <property type="project" value="UniProtKB-ARBA"/>
</dbReference>
<name>A0A4Q1HF68_9BURK</name>
<dbReference type="GO" id="GO:0047545">
    <property type="term" value="F:(S)-2-hydroxyglutarate dehydrogenase activity"/>
    <property type="evidence" value="ECO:0007669"/>
    <property type="project" value="UniProtKB-ARBA"/>
</dbReference>
<evidence type="ECO:0000256" key="3">
    <source>
        <dbReference type="ARBA" id="ARBA00023027"/>
    </source>
</evidence>
<keyword evidence="8" id="KW-1185">Reference proteome</keyword>
<evidence type="ECO:0000259" key="6">
    <source>
        <dbReference type="Pfam" id="PF02826"/>
    </source>
</evidence>
<comment type="similarity">
    <text evidence="1 4">Belongs to the D-isomer specific 2-hydroxyacid dehydrogenase family.</text>
</comment>
<dbReference type="SUPFAM" id="SSF52283">
    <property type="entry name" value="Formate/glycerate dehydrogenase catalytic domain-like"/>
    <property type="match status" value="1"/>
</dbReference>
<feature type="domain" description="D-isomer specific 2-hydroxyacid dehydrogenase NAD-binding" evidence="6">
    <location>
        <begin position="112"/>
        <end position="284"/>
    </location>
</feature>
<feature type="domain" description="D-isomer specific 2-hydroxyacid dehydrogenase catalytic" evidence="5">
    <location>
        <begin position="11"/>
        <end position="307"/>
    </location>
</feature>
<gene>
    <name evidence="7" type="ORF">C7R54_22360</name>
</gene>
<sequence length="319" mass="33196">MTEAAKPRVLVTAADLAPAALELLRDYQVEYAGARFSEEQLAGLVERHDPVALIVRYGQITPRVIGAGKSLRVISKHGSGTDNIDRDAAAARGIAVKAAVGANAAAVAEHAIALLLACAKSIVAMNARMHSGHWDKATHKSIELRGKTLGLIGLGAIGRNTAAIAHSMGMRILGHDPYARDLPDSIAAVPLDRIWAEADAISLHAPLTDETRCVINADTLARCRDGVIIVNTARGGLIDEPALAAAARSGKVASAGLDSYAQEPPPADHPYYGIPNLILSPHVGGVTRDAYVSMGTAAANNVLAVLGDTKQVFNGGTVQ</sequence>
<evidence type="ECO:0000256" key="4">
    <source>
        <dbReference type="RuleBase" id="RU003719"/>
    </source>
</evidence>
<dbReference type="PROSITE" id="PS00670">
    <property type="entry name" value="D_2_HYDROXYACID_DH_2"/>
    <property type="match status" value="1"/>
</dbReference>
<dbReference type="InterPro" id="IPR006140">
    <property type="entry name" value="D-isomer_DH_NAD-bd"/>
</dbReference>